<feature type="region of interest" description="Disordered" evidence="2">
    <location>
        <begin position="128"/>
        <end position="172"/>
    </location>
</feature>
<dbReference type="AlphaFoldDB" id="A0A9Q1J8A5"/>
<comment type="caution">
    <text evidence="3">The sequence shown here is derived from an EMBL/GenBank/DDBJ whole genome shotgun (WGS) entry which is preliminary data.</text>
</comment>
<evidence type="ECO:0000313" key="4">
    <source>
        <dbReference type="Proteomes" id="UP001152622"/>
    </source>
</evidence>
<evidence type="ECO:0000313" key="3">
    <source>
        <dbReference type="EMBL" id="KAJ8374131.1"/>
    </source>
</evidence>
<sequence length="172" mass="19847">MFGLQKSLEQQHHIQQDEILSLKSQLEKMANKMQERESTLKKELAQKDATTVETKEQFVQYREEILKVAKERQHFLKAEIRLHQNKAHENLVAYRESERVLARERNNTPDLHRKLEELNNKLVVYSGESQTAQKPQASLSEKGCGSGQGPETAGWGMDCFQTPKRISEKPCS</sequence>
<feature type="compositionally biased region" description="Polar residues" evidence="2">
    <location>
        <begin position="128"/>
        <end position="139"/>
    </location>
</feature>
<evidence type="ECO:0000256" key="2">
    <source>
        <dbReference type="SAM" id="MobiDB-lite"/>
    </source>
</evidence>
<dbReference type="EMBL" id="JAINUF010000002">
    <property type="protein sequence ID" value="KAJ8374131.1"/>
    <property type="molecule type" value="Genomic_DNA"/>
</dbReference>
<accession>A0A9Q1J8A5</accession>
<gene>
    <name evidence="3" type="ORF">SKAU_G00047110</name>
</gene>
<evidence type="ECO:0000256" key="1">
    <source>
        <dbReference type="SAM" id="Coils"/>
    </source>
</evidence>
<proteinExistence type="predicted"/>
<dbReference type="OrthoDB" id="8982776at2759"/>
<reference evidence="3" key="1">
    <citation type="journal article" date="2023" name="Science">
        <title>Genome structures resolve the early diversification of teleost fishes.</title>
        <authorList>
            <person name="Parey E."/>
            <person name="Louis A."/>
            <person name="Montfort J."/>
            <person name="Bouchez O."/>
            <person name="Roques C."/>
            <person name="Iampietro C."/>
            <person name="Lluch J."/>
            <person name="Castinel A."/>
            <person name="Donnadieu C."/>
            <person name="Desvignes T."/>
            <person name="Floi Bucao C."/>
            <person name="Jouanno E."/>
            <person name="Wen M."/>
            <person name="Mejri S."/>
            <person name="Dirks R."/>
            <person name="Jansen H."/>
            <person name="Henkel C."/>
            <person name="Chen W.J."/>
            <person name="Zahm M."/>
            <person name="Cabau C."/>
            <person name="Klopp C."/>
            <person name="Thompson A.W."/>
            <person name="Robinson-Rechavi M."/>
            <person name="Braasch I."/>
            <person name="Lecointre G."/>
            <person name="Bobe J."/>
            <person name="Postlethwait J.H."/>
            <person name="Berthelot C."/>
            <person name="Roest Crollius H."/>
            <person name="Guiguen Y."/>
        </authorList>
    </citation>
    <scope>NUCLEOTIDE SEQUENCE</scope>
    <source>
        <strain evidence="3">WJC10195</strain>
    </source>
</reference>
<feature type="coiled-coil region" evidence="1">
    <location>
        <begin position="19"/>
        <end position="46"/>
    </location>
</feature>
<name>A0A9Q1J8A5_SYNKA</name>
<protein>
    <submittedName>
        <fullName evidence="3">Uncharacterized protein</fullName>
    </submittedName>
</protein>
<organism evidence="3 4">
    <name type="scientific">Synaphobranchus kaupii</name>
    <name type="common">Kaup's arrowtooth eel</name>
    <dbReference type="NCBI Taxonomy" id="118154"/>
    <lineage>
        <taxon>Eukaryota</taxon>
        <taxon>Metazoa</taxon>
        <taxon>Chordata</taxon>
        <taxon>Craniata</taxon>
        <taxon>Vertebrata</taxon>
        <taxon>Euteleostomi</taxon>
        <taxon>Actinopterygii</taxon>
        <taxon>Neopterygii</taxon>
        <taxon>Teleostei</taxon>
        <taxon>Anguilliformes</taxon>
        <taxon>Synaphobranchidae</taxon>
        <taxon>Synaphobranchus</taxon>
    </lineage>
</organism>
<keyword evidence="1" id="KW-0175">Coiled coil</keyword>
<dbReference type="Proteomes" id="UP001152622">
    <property type="component" value="Chromosome 2"/>
</dbReference>
<keyword evidence="4" id="KW-1185">Reference proteome</keyword>